<proteinExistence type="predicted"/>
<sequence length="462" mass="51540">MNLGPKEEKVKFESLPRVAGIINQLQVTTALINEAKNQMAKKPIDGLDNKGKQHNANDGKKEMVSIIKKKCFKDQDVWTKFLSFVDHYIQGEFKYSGTFPSVTDKENHQPDTCPHPCSVCGNKSIGAFFGTIICQSCNTFFVNAVQNRRQYIFGMVVADVSIPGEKLEIFRYSTVNNDKKKMEAASSSCQNSPVEISSDEDELPLTTFTNEEDELPLATFANKEDELPLATFASKDDELPLATFANKNDECMYILPLVTNKVDDLPLTTCTNKEDELPLATFAEKEDDIPLSTLTDKEDDLPLVYLTDRDDCLPLAKYSNKKDDNGEIIAKIVKYSNVTNKTDLNLSKTVVDQRLEKRRNSGQKRKIETSQKSETQNGIALCTKLGQKQTNRNKSALNSPITIGDDNSRDSVVTINSNSDKSITLEILTDTESEESLSGEQSSSKFLKFDVEVVGIESDEDL</sequence>
<evidence type="ECO:0000256" key="6">
    <source>
        <dbReference type="ARBA" id="ARBA00023163"/>
    </source>
</evidence>
<dbReference type="GO" id="GO:0008270">
    <property type="term" value="F:zinc ion binding"/>
    <property type="evidence" value="ECO:0007669"/>
    <property type="project" value="UniProtKB-KW"/>
</dbReference>
<keyword evidence="12" id="KW-1185">Reference proteome</keyword>
<evidence type="ECO:0000313" key="11">
    <source>
        <dbReference type="EMBL" id="CAC5426165.1"/>
    </source>
</evidence>
<keyword evidence="4" id="KW-0805">Transcription regulation</keyword>
<dbReference type="Pfam" id="PF00105">
    <property type="entry name" value="zf-C4"/>
    <property type="match status" value="1"/>
</dbReference>
<evidence type="ECO:0000256" key="7">
    <source>
        <dbReference type="ARBA" id="ARBA00023170"/>
    </source>
</evidence>
<dbReference type="AlphaFoldDB" id="A0A6J8F3A7"/>
<dbReference type="InterPro" id="IPR013088">
    <property type="entry name" value="Znf_NHR/GATA"/>
</dbReference>
<reference evidence="11 12" key="1">
    <citation type="submission" date="2020-06" db="EMBL/GenBank/DDBJ databases">
        <authorList>
            <person name="Li R."/>
            <person name="Bekaert M."/>
        </authorList>
    </citation>
    <scope>NUCLEOTIDE SEQUENCE [LARGE SCALE GENOMIC DNA]</scope>
    <source>
        <strain evidence="12">wild</strain>
    </source>
</reference>
<dbReference type="EMBL" id="CACVKT020010403">
    <property type="protein sequence ID" value="CAC5426165.1"/>
    <property type="molecule type" value="Genomic_DNA"/>
</dbReference>
<accession>A0A6J8F3A7</accession>
<evidence type="ECO:0000256" key="8">
    <source>
        <dbReference type="ARBA" id="ARBA00023242"/>
    </source>
</evidence>
<evidence type="ECO:0000256" key="4">
    <source>
        <dbReference type="ARBA" id="ARBA00023015"/>
    </source>
</evidence>
<feature type="region of interest" description="Disordered" evidence="9">
    <location>
        <begin position="390"/>
        <end position="409"/>
    </location>
</feature>
<feature type="domain" description="Nuclear receptor" evidence="10">
    <location>
        <begin position="114"/>
        <end position="158"/>
    </location>
</feature>
<protein>
    <recommendedName>
        <fullName evidence="10">Nuclear receptor domain-containing protein</fullName>
    </recommendedName>
</protein>
<name>A0A6J8F3A7_MYTCO</name>
<dbReference type="OrthoDB" id="5778610at2759"/>
<keyword evidence="8" id="KW-0539">Nucleus</keyword>
<gene>
    <name evidence="11" type="ORF">MCOR_57901</name>
</gene>
<dbReference type="InterPro" id="IPR001628">
    <property type="entry name" value="Znf_hrmn_rcpt"/>
</dbReference>
<keyword evidence="6" id="KW-0804">Transcription</keyword>
<keyword evidence="3" id="KW-0862">Zinc</keyword>
<dbReference type="Gene3D" id="3.30.50.10">
    <property type="entry name" value="Erythroid Transcription Factor GATA-1, subunit A"/>
    <property type="match status" value="1"/>
</dbReference>
<organism evidence="11 12">
    <name type="scientific">Mytilus coruscus</name>
    <name type="common">Sea mussel</name>
    <dbReference type="NCBI Taxonomy" id="42192"/>
    <lineage>
        <taxon>Eukaryota</taxon>
        <taxon>Metazoa</taxon>
        <taxon>Spiralia</taxon>
        <taxon>Lophotrochozoa</taxon>
        <taxon>Mollusca</taxon>
        <taxon>Bivalvia</taxon>
        <taxon>Autobranchia</taxon>
        <taxon>Pteriomorphia</taxon>
        <taxon>Mytilida</taxon>
        <taxon>Mytiloidea</taxon>
        <taxon>Mytilidae</taxon>
        <taxon>Mytilinae</taxon>
        <taxon>Mytilus</taxon>
    </lineage>
</organism>
<evidence type="ECO:0000256" key="2">
    <source>
        <dbReference type="ARBA" id="ARBA00022771"/>
    </source>
</evidence>
<keyword evidence="1" id="KW-0479">Metal-binding</keyword>
<evidence type="ECO:0000256" key="9">
    <source>
        <dbReference type="SAM" id="MobiDB-lite"/>
    </source>
</evidence>
<dbReference type="GO" id="GO:0043565">
    <property type="term" value="F:sequence-specific DNA binding"/>
    <property type="evidence" value="ECO:0007669"/>
    <property type="project" value="InterPro"/>
</dbReference>
<dbReference type="SUPFAM" id="SSF57716">
    <property type="entry name" value="Glucocorticoid receptor-like (DNA-binding domain)"/>
    <property type="match status" value="1"/>
</dbReference>
<evidence type="ECO:0000256" key="1">
    <source>
        <dbReference type="ARBA" id="ARBA00022723"/>
    </source>
</evidence>
<evidence type="ECO:0000256" key="5">
    <source>
        <dbReference type="ARBA" id="ARBA00023125"/>
    </source>
</evidence>
<feature type="compositionally biased region" description="Polar residues" evidence="9">
    <location>
        <begin position="390"/>
        <end position="401"/>
    </location>
</feature>
<dbReference type="Proteomes" id="UP000507470">
    <property type="component" value="Unassembled WGS sequence"/>
</dbReference>
<dbReference type="GO" id="GO:0003700">
    <property type="term" value="F:DNA-binding transcription factor activity"/>
    <property type="evidence" value="ECO:0007669"/>
    <property type="project" value="InterPro"/>
</dbReference>
<dbReference type="SMART" id="SM00399">
    <property type="entry name" value="ZnF_C4"/>
    <property type="match status" value="1"/>
</dbReference>
<keyword evidence="2" id="KW-0863">Zinc-finger</keyword>
<keyword evidence="7" id="KW-0675">Receptor</keyword>
<evidence type="ECO:0000256" key="3">
    <source>
        <dbReference type="ARBA" id="ARBA00022833"/>
    </source>
</evidence>
<evidence type="ECO:0000313" key="12">
    <source>
        <dbReference type="Proteomes" id="UP000507470"/>
    </source>
</evidence>
<keyword evidence="5" id="KW-0238">DNA-binding</keyword>
<evidence type="ECO:0000259" key="10">
    <source>
        <dbReference type="SMART" id="SM00399"/>
    </source>
</evidence>